<dbReference type="InterPro" id="IPR019921">
    <property type="entry name" value="Lucif-like_OxRdtase_Rv2161c"/>
</dbReference>
<dbReference type="PANTHER" id="PTHR42847">
    <property type="entry name" value="ALKANESULFONATE MONOOXYGENASE"/>
    <property type="match status" value="1"/>
</dbReference>
<keyword evidence="1" id="KW-0285">Flavoprotein</keyword>
<evidence type="ECO:0000256" key="3">
    <source>
        <dbReference type="ARBA" id="ARBA00023002"/>
    </source>
</evidence>
<name>A0A6J4SGR8_9ACTN</name>
<evidence type="ECO:0000313" key="6">
    <source>
        <dbReference type="EMBL" id="CAA9499020.1"/>
    </source>
</evidence>
<dbReference type="EMBL" id="CADCVT010000181">
    <property type="protein sequence ID" value="CAA9499020.1"/>
    <property type="molecule type" value="Genomic_DNA"/>
</dbReference>
<dbReference type="InterPro" id="IPR011251">
    <property type="entry name" value="Luciferase-like_dom"/>
</dbReference>
<dbReference type="Gene3D" id="3.20.20.30">
    <property type="entry name" value="Luciferase-like domain"/>
    <property type="match status" value="1"/>
</dbReference>
<evidence type="ECO:0000256" key="1">
    <source>
        <dbReference type="ARBA" id="ARBA00022630"/>
    </source>
</evidence>
<keyword evidence="2" id="KW-0288">FMN</keyword>
<organism evidence="6">
    <name type="scientific">uncultured Solirubrobacteraceae bacterium</name>
    <dbReference type="NCBI Taxonomy" id="1162706"/>
    <lineage>
        <taxon>Bacteria</taxon>
        <taxon>Bacillati</taxon>
        <taxon>Actinomycetota</taxon>
        <taxon>Thermoleophilia</taxon>
        <taxon>Solirubrobacterales</taxon>
        <taxon>Solirubrobacteraceae</taxon>
        <taxon>environmental samples</taxon>
    </lineage>
</organism>
<evidence type="ECO:0000256" key="2">
    <source>
        <dbReference type="ARBA" id="ARBA00022643"/>
    </source>
</evidence>
<evidence type="ECO:0000259" key="5">
    <source>
        <dbReference type="Pfam" id="PF00296"/>
    </source>
</evidence>
<dbReference type="Pfam" id="PF00296">
    <property type="entry name" value="Bac_luciferase"/>
    <property type="match status" value="1"/>
</dbReference>
<sequence length="284" mass="31368">MIDAMDIGLAIFPTADTPPPGDLARLVEERGFESIWFPEHTHIPASRETPYPAGGELPPEYSRTLDPFVALTAAAAATTRIRLGFGICLVIQRDPIVTAKAVASLDQVSGGRVLFGVGAGWNREEMRDHGTDPRTRMALLEERVEAMRLLWTEDEATYSGRFVSFERAWSWPKPVQQPHPPVLVGGNGPTVEDRVLAFGDAWMPNLVGRDDDALLGRIDALRRRAADAGRPVTVTVNAMSTRPERIARYAEAGVERICFYLPSASRDEIERRLERIDSGLKPVV</sequence>
<dbReference type="PANTHER" id="PTHR42847:SF4">
    <property type="entry name" value="ALKANESULFONATE MONOOXYGENASE-RELATED"/>
    <property type="match status" value="1"/>
</dbReference>
<dbReference type="AlphaFoldDB" id="A0A6J4SGR8"/>
<dbReference type="SUPFAM" id="SSF51679">
    <property type="entry name" value="Bacterial luciferase-like"/>
    <property type="match status" value="1"/>
</dbReference>
<gene>
    <name evidence="6" type="ORF">AVDCRST_MAG85-1640</name>
</gene>
<dbReference type="GO" id="GO:0046306">
    <property type="term" value="P:alkanesulfonate catabolic process"/>
    <property type="evidence" value="ECO:0007669"/>
    <property type="project" value="TreeGrafter"/>
</dbReference>
<dbReference type="NCBIfam" id="TIGR03619">
    <property type="entry name" value="F420_Rv2161c"/>
    <property type="match status" value="1"/>
</dbReference>
<proteinExistence type="predicted"/>
<reference evidence="6" key="1">
    <citation type="submission" date="2020-02" db="EMBL/GenBank/DDBJ databases">
        <authorList>
            <person name="Meier V. D."/>
        </authorList>
    </citation>
    <scope>NUCLEOTIDE SEQUENCE</scope>
    <source>
        <strain evidence="6">AVDCRST_MAG85</strain>
    </source>
</reference>
<keyword evidence="3" id="KW-0560">Oxidoreductase</keyword>
<protein>
    <submittedName>
        <fullName evidence="6">Putative N5, N10-methylenetetrahydromethanopterin reductase-related protein</fullName>
    </submittedName>
</protein>
<dbReference type="InterPro" id="IPR036661">
    <property type="entry name" value="Luciferase-like_sf"/>
</dbReference>
<dbReference type="GO" id="GO:0008726">
    <property type="term" value="F:alkanesulfonate monooxygenase activity"/>
    <property type="evidence" value="ECO:0007669"/>
    <property type="project" value="TreeGrafter"/>
</dbReference>
<accession>A0A6J4SGR8</accession>
<keyword evidence="4" id="KW-0503">Monooxygenase</keyword>
<dbReference type="InterPro" id="IPR050172">
    <property type="entry name" value="SsuD_RutA_monooxygenase"/>
</dbReference>
<feature type="domain" description="Luciferase-like" evidence="5">
    <location>
        <begin position="22"/>
        <end position="239"/>
    </location>
</feature>
<evidence type="ECO:0000256" key="4">
    <source>
        <dbReference type="ARBA" id="ARBA00023033"/>
    </source>
</evidence>